<dbReference type="AlphaFoldDB" id="A0A0G0LZ75"/>
<dbReference type="STRING" id="1618574.UT24_C0051G0001"/>
<protein>
    <submittedName>
        <fullName evidence="1">Uncharacterized protein</fullName>
    </submittedName>
</protein>
<dbReference type="Proteomes" id="UP000033881">
    <property type="component" value="Unassembled WGS sequence"/>
</dbReference>
<sequence>DRFYNANIDYYSTIPRMTNFSAQTAVPFPHLFTWYLMGEIYNMRGKTTRSDKYLNRFEKGLQLLSLKNRNKQKIKMQPALSYIRRHLRQHSEVLAERIRGDNS</sequence>
<organism evidence="1 2">
    <name type="scientific">Candidatus Woesebacteria bacterium GW2011_GWB1_39_12</name>
    <dbReference type="NCBI Taxonomy" id="1618574"/>
    <lineage>
        <taxon>Bacteria</taxon>
        <taxon>Candidatus Woeseibacteriota</taxon>
    </lineage>
</organism>
<evidence type="ECO:0000313" key="1">
    <source>
        <dbReference type="EMBL" id="KKQ97223.1"/>
    </source>
</evidence>
<reference evidence="1 2" key="1">
    <citation type="journal article" date="2015" name="Nature">
        <title>rRNA introns, odd ribosomes, and small enigmatic genomes across a large radiation of phyla.</title>
        <authorList>
            <person name="Brown C.T."/>
            <person name="Hug L.A."/>
            <person name="Thomas B.C."/>
            <person name="Sharon I."/>
            <person name="Castelle C.J."/>
            <person name="Singh A."/>
            <person name="Wilkins M.J."/>
            <person name="Williams K.H."/>
            <person name="Banfield J.F."/>
        </authorList>
    </citation>
    <scope>NUCLEOTIDE SEQUENCE [LARGE SCALE GENOMIC DNA]</scope>
</reference>
<proteinExistence type="predicted"/>
<evidence type="ECO:0000313" key="2">
    <source>
        <dbReference type="Proteomes" id="UP000033881"/>
    </source>
</evidence>
<dbReference type="EMBL" id="LBWB01000051">
    <property type="protein sequence ID" value="KKQ97223.1"/>
    <property type="molecule type" value="Genomic_DNA"/>
</dbReference>
<comment type="caution">
    <text evidence="1">The sequence shown here is derived from an EMBL/GenBank/DDBJ whole genome shotgun (WGS) entry which is preliminary data.</text>
</comment>
<name>A0A0G0LZ75_9BACT</name>
<feature type="non-terminal residue" evidence="1">
    <location>
        <position position="1"/>
    </location>
</feature>
<gene>
    <name evidence="1" type="ORF">UT24_C0051G0001</name>
</gene>
<accession>A0A0G0LZ75</accession>